<evidence type="ECO:0000256" key="1">
    <source>
        <dbReference type="ARBA" id="ARBA00004323"/>
    </source>
</evidence>
<reference evidence="10" key="1">
    <citation type="journal article" date="2021" name="Sci. Adv.">
        <title>The American lobster genome reveals insights on longevity, neural, and immune adaptations.</title>
        <authorList>
            <person name="Polinski J.M."/>
            <person name="Zimin A.V."/>
            <person name="Clark K.F."/>
            <person name="Kohn A.B."/>
            <person name="Sadowski N."/>
            <person name="Timp W."/>
            <person name="Ptitsyn A."/>
            <person name="Khanna P."/>
            <person name="Romanova D.Y."/>
            <person name="Williams P."/>
            <person name="Greenwood S.J."/>
            <person name="Moroz L.L."/>
            <person name="Walt D.R."/>
            <person name="Bodnar A.G."/>
        </authorList>
    </citation>
    <scope>NUCLEOTIDE SEQUENCE</scope>
    <source>
        <strain evidence="10">GMGI-L3</strain>
    </source>
</reference>
<keyword evidence="4" id="KW-0735">Signal-anchor</keyword>
<evidence type="ECO:0000256" key="5">
    <source>
        <dbReference type="ARBA" id="ARBA00022989"/>
    </source>
</evidence>
<dbReference type="PANTHER" id="PTHR12129">
    <property type="entry name" value="HEPARAN SULFATE 2-O-SULFOTRANSFERASE"/>
    <property type="match status" value="1"/>
</dbReference>
<keyword evidence="3" id="KW-0812">Transmembrane</keyword>
<protein>
    <submittedName>
        <fullName evidence="10">Heparan sulfate 2-O-sulfotransferase hst-2-like</fullName>
    </submittedName>
</protein>
<feature type="compositionally biased region" description="Polar residues" evidence="9">
    <location>
        <begin position="106"/>
        <end position="125"/>
    </location>
</feature>
<evidence type="ECO:0000313" key="11">
    <source>
        <dbReference type="Proteomes" id="UP000747542"/>
    </source>
</evidence>
<comment type="caution">
    <text evidence="10">The sequence shown here is derived from an EMBL/GenBank/DDBJ whole genome shotgun (WGS) entry which is preliminary data.</text>
</comment>
<proteinExistence type="predicted"/>
<dbReference type="EMBL" id="JAHLQT010010116">
    <property type="protein sequence ID" value="KAG7173230.1"/>
    <property type="molecule type" value="Genomic_DNA"/>
</dbReference>
<sequence length="530" mass="60654">MLICVRSTTTTSFYDAASLLNSNEGDILVQEPGAAEYSRHASHKLRVTWMVMCGALLMLWQAPDPSSSNTHRHPSPSPTHASKSSSRTHVSNLHYLQDHETSSFRSSSYKAIPGVSSSHAPTVTTRGRPPSSRVNQRSVSPIQPRASLAWPAPPTSSVTGKHQHPIRHLSSGYVRGINAEVPKPPIKARLRHKEYGRHERLVASNSEHGHLIDRRPNPSKDRANNDNKTGNKNPHTEDYTHYDPSDDYVQSNDDNDYNEVQSEYVGNNSNGEEVNEYIKDDSDYTGGIYNVTPPDASLLVYNRIPKLSRHLGFEHLSSLIYDKRQLSQDDQEELGEDRPVYINIIRNPVEQFISSFYYRRSDERLNRLHSRGHLSMVSPRWINRTVEECVSTNDSECLFLPGEEKETFVTFFCGHHIFCRTIGHKDALQLAKQVVSEDYSVVGLVKHMELTLQLMETLVPRYLTGALKIYENIRQREHMIVNKNQKKPEVPTVIQKELSRRMVYDLDFYNFLEQRLFEQKETFLSKQSIQ</sequence>
<dbReference type="Gene3D" id="3.40.50.300">
    <property type="entry name" value="P-loop containing nucleotide triphosphate hydrolases"/>
    <property type="match status" value="1"/>
</dbReference>
<evidence type="ECO:0000256" key="3">
    <source>
        <dbReference type="ARBA" id="ARBA00022692"/>
    </source>
</evidence>
<evidence type="ECO:0000256" key="7">
    <source>
        <dbReference type="ARBA" id="ARBA00023136"/>
    </source>
</evidence>
<feature type="compositionally biased region" description="Basic and acidic residues" evidence="9">
    <location>
        <begin position="234"/>
        <end position="244"/>
    </location>
</feature>
<evidence type="ECO:0000256" key="8">
    <source>
        <dbReference type="ARBA" id="ARBA00023180"/>
    </source>
</evidence>
<evidence type="ECO:0000256" key="9">
    <source>
        <dbReference type="SAM" id="MobiDB-lite"/>
    </source>
</evidence>
<keyword evidence="7" id="KW-0472">Membrane</keyword>
<gene>
    <name evidence="10" type="primary">HST-2-L</name>
    <name evidence="10" type="ORF">Hamer_G014551</name>
</gene>
<accession>A0A8J5N5H6</accession>
<dbReference type="GO" id="GO:0000139">
    <property type="term" value="C:Golgi membrane"/>
    <property type="evidence" value="ECO:0007669"/>
    <property type="project" value="UniProtKB-SubCell"/>
</dbReference>
<keyword evidence="6" id="KW-0333">Golgi apparatus</keyword>
<feature type="region of interest" description="Disordered" evidence="9">
    <location>
        <begin position="106"/>
        <end position="171"/>
    </location>
</feature>
<keyword evidence="2" id="KW-0808">Transferase</keyword>
<keyword evidence="8" id="KW-0325">Glycoprotein</keyword>
<dbReference type="InterPro" id="IPR027417">
    <property type="entry name" value="P-loop_NTPase"/>
</dbReference>
<dbReference type="Proteomes" id="UP000747542">
    <property type="component" value="Unassembled WGS sequence"/>
</dbReference>
<dbReference type="AlphaFoldDB" id="A0A8J5N5H6"/>
<evidence type="ECO:0000256" key="4">
    <source>
        <dbReference type="ARBA" id="ARBA00022968"/>
    </source>
</evidence>
<evidence type="ECO:0000313" key="10">
    <source>
        <dbReference type="EMBL" id="KAG7173230.1"/>
    </source>
</evidence>
<dbReference type="InterPro" id="IPR007734">
    <property type="entry name" value="Heparan_SO4_2-O-STrfase"/>
</dbReference>
<dbReference type="PANTHER" id="PTHR12129:SF15">
    <property type="entry name" value="URONYL 2-SULFOTRANSFERASE"/>
    <property type="match status" value="1"/>
</dbReference>
<feature type="region of interest" description="Disordered" evidence="9">
    <location>
        <begin position="64"/>
        <end position="89"/>
    </location>
</feature>
<feature type="compositionally biased region" description="Low complexity" evidence="9">
    <location>
        <begin position="262"/>
        <end position="271"/>
    </location>
</feature>
<organism evidence="10 11">
    <name type="scientific">Homarus americanus</name>
    <name type="common">American lobster</name>
    <dbReference type="NCBI Taxonomy" id="6706"/>
    <lineage>
        <taxon>Eukaryota</taxon>
        <taxon>Metazoa</taxon>
        <taxon>Ecdysozoa</taxon>
        <taxon>Arthropoda</taxon>
        <taxon>Crustacea</taxon>
        <taxon>Multicrustacea</taxon>
        <taxon>Malacostraca</taxon>
        <taxon>Eumalacostraca</taxon>
        <taxon>Eucarida</taxon>
        <taxon>Decapoda</taxon>
        <taxon>Pleocyemata</taxon>
        <taxon>Astacidea</taxon>
        <taxon>Nephropoidea</taxon>
        <taxon>Nephropidae</taxon>
        <taxon>Homarus</taxon>
    </lineage>
</organism>
<keyword evidence="11" id="KW-1185">Reference proteome</keyword>
<comment type="subcellular location">
    <subcellularLocation>
        <location evidence="1">Golgi apparatus membrane</location>
        <topology evidence="1">Single-pass type II membrane protein</topology>
    </subcellularLocation>
</comment>
<evidence type="ECO:0000256" key="6">
    <source>
        <dbReference type="ARBA" id="ARBA00023034"/>
    </source>
</evidence>
<name>A0A8J5N5H6_HOMAM</name>
<evidence type="ECO:0000256" key="2">
    <source>
        <dbReference type="ARBA" id="ARBA00022679"/>
    </source>
</evidence>
<feature type="compositionally biased region" description="Polar residues" evidence="9">
    <location>
        <begin position="132"/>
        <end position="141"/>
    </location>
</feature>
<keyword evidence="5" id="KW-1133">Transmembrane helix</keyword>
<dbReference type="GO" id="GO:0008146">
    <property type="term" value="F:sulfotransferase activity"/>
    <property type="evidence" value="ECO:0007669"/>
    <property type="project" value="InterPro"/>
</dbReference>
<feature type="compositionally biased region" description="Basic and acidic residues" evidence="9">
    <location>
        <begin position="201"/>
        <end position="225"/>
    </location>
</feature>
<feature type="region of interest" description="Disordered" evidence="9">
    <location>
        <begin position="201"/>
        <end position="271"/>
    </location>
</feature>